<reference evidence="3 4" key="1">
    <citation type="submission" date="2015-09" db="EMBL/GenBank/DDBJ databases">
        <title>Sorangium comparison.</title>
        <authorList>
            <person name="Zaburannyi N."/>
            <person name="Bunk B."/>
            <person name="Overmann J."/>
            <person name="Mueller R."/>
        </authorList>
    </citation>
    <scope>NUCLEOTIDE SEQUENCE [LARGE SCALE GENOMIC DNA]</scope>
    <source>
        <strain evidence="3 4">So ceGT47</strain>
    </source>
</reference>
<dbReference type="SUPFAM" id="SSF50486">
    <property type="entry name" value="FMT C-terminal domain-like"/>
    <property type="match status" value="1"/>
</dbReference>
<dbReference type="Proteomes" id="UP000295781">
    <property type="component" value="Chromosome"/>
</dbReference>
<feature type="domain" description="Formyl transferase C-terminal" evidence="2">
    <location>
        <begin position="225"/>
        <end position="310"/>
    </location>
</feature>
<evidence type="ECO:0000313" key="3">
    <source>
        <dbReference type="EMBL" id="AUX26601.1"/>
    </source>
</evidence>
<name>A0A4P2QB95_SORCE</name>
<dbReference type="OrthoDB" id="9806170at2"/>
<accession>A0A4P2QB95</accession>
<organism evidence="3 4">
    <name type="scientific">Sorangium cellulosum</name>
    <name type="common">Polyangium cellulosum</name>
    <dbReference type="NCBI Taxonomy" id="56"/>
    <lineage>
        <taxon>Bacteria</taxon>
        <taxon>Pseudomonadati</taxon>
        <taxon>Myxococcota</taxon>
        <taxon>Polyangia</taxon>
        <taxon>Polyangiales</taxon>
        <taxon>Polyangiaceae</taxon>
        <taxon>Sorangium</taxon>
    </lineage>
</organism>
<evidence type="ECO:0000259" key="1">
    <source>
        <dbReference type="Pfam" id="PF00551"/>
    </source>
</evidence>
<evidence type="ECO:0000259" key="2">
    <source>
        <dbReference type="Pfam" id="PF02911"/>
    </source>
</evidence>
<dbReference type="Gene3D" id="3.40.50.12230">
    <property type="match status" value="1"/>
</dbReference>
<dbReference type="SUPFAM" id="SSF53328">
    <property type="entry name" value="Formyltransferase"/>
    <property type="match status" value="1"/>
</dbReference>
<gene>
    <name evidence="3" type="ORF">SOCEGT47_071710</name>
</gene>
<dbReference type="InterPro" id="IPR011034">
    <property type="entry name" value="Formyl_transferase-like_C_sf"/>
</dbReference>
<dbReference type="PANTHER" id="PTHR11138">
    <property type="entry name" value="METHIONYL-TRNA FORMYLTRANSFERASE"/>
    <property type="match status" value="1"/>
</dbReference>
<evidence type="ECO:0008006" key="5">
    <source>
        <dbReference type="Google" id="ProtNLM"/>
    </source>
</evidence>
<dbReference type="PANTHER" id="PTHR11138:SF5">
    <property type="entry name" value="METHIONYL-TRNA FORMYLTRANSFERASE, MITOCHONDRIAL"/>
    <property type="match status" value="1"/>
</dbReference>
<dbReference type="Pfam" id="PF02911">
    <property type="entry name" value="Formyl_trans_C"/>
    <property type="match status" value="1"/>
</dbReference>
<dbReference type="InterPro" id="IPR005793">
    <property type="entry name" value="Formyl_trans_C"/>
</dbReference>
<protein>
    <recommendedName>
        <fullName evidence="5">Methionyl-tRNA formyltransferase</fullName>
    </recommendedName>
</protein>
<dbReference type="InterPro" id="IPR036477">
    <property type="entry name" value="Formyl_transf_N_sf"/>
</dbReference>
<dbReference type="AlphaFoldDB" id="A0A4P2QB95"/>
<evidence type="ECO:0000313" key="4">
    <source>
        <dbReference type="Proteomes" id="UP000295781"/>
    </source>
</evidence>
<proteinExistence type="predicted"/>
<feature type="domain" description="Formyl transferase N-terminal" evidence="1">
    <location>
        <begin position="83"/>
        <end position="190"/>
    </location>
</feature>
<dbReference type="CDD" id="cd08369">
    <property type="entry name" value="FMT_core"/>
    <property type="match status" value="1"/>
</dbReference>
<dbReference type="GO" id="GO:0005829">
    <property type="term" value="C:cytosol"/>
    <property type="evidence" value="ECO:0007669"/>
    <property type="project" value="TreeGrafter"/>
</dbReference>
<dbReference type="InterPro" id="IPR002376">
    <property type="entry name" value="Formyl_transf_N"/>
</dbReference>
<dbReference type="Pfam" id="PF00551">
    <property type="entry name" value="Formyl_trans_N"/>
    <property type="match status" value="1"/>
</dbReference>
<dbReference type="EMBL" id="CP012670">
    <property type="protein sequence ID" value="AUX26601.1"/>
    <property type="molecule type" value="Genomic_DNA"/>
</dbReference>
<sequence>MSLAEGAPPSDPSPISLLGHGKLFDRSPGERPLRIAFFGLPLAALLLDRDGHEIALAAISRTDAVGLRRARRVFGARLLVRPDAGSPALGSRVEALAPDLLVSWFWTTRLPMSLVRAARLGGIGVHPSLLPRHRGPDPTTWAIASGDAESGVTAHRIEEDYDTGDILDQERLPIDPAWTGWQLARALDRPSLRVLRRMVARFARGEEVAGVAQDPALATHAPALDDEACAIRWSWPTERVLRHIRALAPAPGAWTEIEGVCVIVLRAAPAPSFPAALEPGEAVAQGGVVVVRTGDTAVALLEGEIEGEPASAGELAALLSPGAPIG</sequence>
<dbReference type="GO" id="GO:0004479">
    <property type="term" value="F:methionyl-tRNA formyltransferase activity"/>
    <property type="evidence" value="ECO:0007669"/>
    <property type="project" value="TreeGrafter"/>
</dbReference>